<protein>
    <submittedName>
        <fullName evidence="2">Uncharacterized protein</fullName>
    </submittedName>
</protein>
<name>A0AAD3E0C0_9CHLO</name>
<reference evidence="2 3" key="1">
    <citation type="journal article" date="2021" name="Sci. Rep.">
        <title>Genome sequencing of the multicellular alga Astrephomene provides insights into convergent evolution of germ-soma differentiation.</title>
        <authorList>
            <person name="Yamashita S."/>
            <person name="Yamamoto K."/>
            <person name="Matsuzaki R."/>
            <person name="Suzuki S."/>
            <person name="Yamaguchi H."/>
            <person name="Hirooka S."/>
            <person name="Minakuchi Y."/>
            <person name="Miyagishima S."/>
            <person name="Kawachi M."/>
            <person name="Toyoda A."/>
            <person name="Nozaki H."/>
        </authorList>
    </citation>
    <scope>NUCLEOTIDE SEQUENCE [LARGE SCALE GENOMIC DNA]</scope>
    <source>
        <strain evidence="2 3">NIES-4017</strain>
    </source>
</reference>
<sequence>LRGRGGKIKELEDELAQFRTRCEKLQQELLTKNDSIAVLTAENKALKSAAAAPAPPPSTSSALQHLNRQLDEQLHKALLLEQDLAAARQREAVSAQRLSSLESLLAEQRAEHARLMGEEQAGCAKLRAELEAVRAEAKVAVQRAELAERVAQRRVEAEQEILKVAQSQLEEVRSQGSNLK</sequence>
<dbReference type="Proteomes" id="UP001054857">
    <property type="component" value="Unassembled WGS sequence"/>
</dbReference>
<feature type="coiled-coil region" evidence="1">
    <location>
        <begin position="8"/>
        <end position="175"/>
    </location>
</feature>
<evidence type="ECO:0000313" key="2">
    <source>
        <dbReference type="EMBL" id="GFR50304.1"/>
    </source>
</evidence>
<accession>A0AAD3E0C0</accession>
<proteinExistence type="predicted"/>
<organism evidence="2 3">
    <name type="scientific">Astrephomene gubernaculifera</name>
    <dbReference type="NCBI Taxonomy" id="47775"/>
    <lineage>
        <taxon>Eukaryota</taxon>
        <taxon>Viridiplantae</taxon>
        <taxon>Chlorophyta</taxon>
        <taxon>core chlorophytes</taxon>
        <taxon>Chlorophyceae</taxon>
        <taxon>CS clade</taxon>
        <taxon>Chlamydomonadales</taxon>
        <taxon>Astrephomenaceae</taxon>
        <taxon>Astrephomene</taxon>
    </lineage>
</organism>
<dbReference type="AlphaFoldDB" id="A0AAD3E0C0"/>
<comment type="caution">
    <text evidence="2">The sequence shown here is derived from an EMBL/GenBank/DDBJ whole genome shotgun (WGS) entry which is preliminary data.</text>
</comment>
<feature type="non-terminal residue" evidence="2">
    <location>
        <position position="180"/>
    </location>
</feature>
<gene>
    <name evidence="2" type="ORF">Agub_g12494</name>
</gene>
<keyword evidence="3" id="KW-1185">Reference proteome</keyword>
<evidence type="ECO:0000313" key="3">
    <source>
        <dbReference type="Proteomes" id="UP001054857"/>
    </source>
</evidence>
<evidence type="ECO:0000256" key="1">
    <source>
        <dbReference type="SAM" id="Coils"/>
    </source>
</evidence>
<feature type="non-terminal residue" evidence="2">
    <location>
        <position position="1"/>
    </location>
</feature>
<keyword evidence="1" id="KW-0175">Coiled coil</keyword>
<dbReference type="EMBL" id="BMAR01000036">
    <property type="protein sequence ID" value="GFR50304.1"/>
    <property type="molecule type" value="Genomic_DNA"/>
</dbReference>